<dbReference type="RefSeq" id="WP_344248363.1">
    <property type="nucleotide sequence ID" value="NZ_BAAAPM010000003.1"/>
</dbReference>
<dbReference type="CDD" id="cd16917">
    <property type="entry name" value="HATPase_UhpB-NarQ-NarX-like"/>
    <property type="match status" value="1"/>
</dbReference>
<name>A0ABN2JG94_9MICO</name>
<keyword evidence="4" id="KW-0808">Transferase</keyword>
<feature type="transmembrane region" description="Helical" evidence="10">
    <location>
        <begin position="74"/>
        <end position="100"/>
    </location>
</feature>
<accession>A0ABN2JG94</accession>
<comment type="caution">
    <text evidence="12">The sequence shown here is derived from an EMBL/GenBank/DDBJ whole genome shotgun (WGS) entry which is preliminary data.</text>
</comment>
<evidence type="ECO:0000256" key="7">
    <source>
        <dbReference type="ARBA" id="ARBA00022840"/>
    </source>
</evidence>
<keyword evidence="6 12" id="KW-0418">Kinase</keyword>
<dbReference type="InterPro" id="IPR011712">
    <property type="entry name" value="Sig_transdc_His_kin_sub3_dim/P"/>
</dbReference>
<feature type="transmembrane region" description="Helical" evidence="10">
    <location>
        <begin position="138"/>
        <end position="160"/>
    </location>
</feature>
<gene>
    <name evidence="12" type="ORF">GCM10009809_21390</name>
</gene>
<feature type="transmembrane region" description="Helical" evidence="10">
    <location>
        <begin position="21"/>
        <end position="37"/>
    </location>
</feature>
<keyword evidence="5" id="KW-0547">Nucleotide-binding</keyword>
<feature type="region of interest" description="Disordered" evidence="9">
    <location>
        <begin position="260"/>
        <end position="302"/>
    </location>
</feature>
<evidence type="ECO:0000256" key="9">
    <source>
        <dbReference type="SAM" id="MobiDB-lite"/>
    </source>
</evidence>
<feature type="domain" description="Signal transduction histidine kinase subgroup 3 dimerisation and phosphoacceptor" evidence="11">
    <location>
        <begin position="190"/>
        <end position="255"/>
    </location>
</feature>
<keyword evidence="10" id="KW-1133">Transmembrane helix</keyword>
<protein>
    <recommendedName>
        <fullName evidence="2">histidine kinase</fullName>
        <ecNumber evidence="2">2.7.13.3</ecNumber>
    </recommendedName>
</protein>
<dbReference type="EC" id="2.7.13.3" evidence="2"/>
<keyword evidence="13" id="KW-1185">Reference proteome</keyword>
<evidence type="ECO:0000256" key="8">
    <source>
        <dbReference type="ARBA" id="ARBA00023012"/>
    </source>
</evidence>
<evidence type="ECO:0000313" key="12">
    <source>
        <dbReference type="EMBL" id="GAA1725313.1"/>
    </source>
</evidence>
<dbReference type="GO" id="GO:0016301">
    <property type="term" value="F:kinase activity"/>
    <property type="evidence" value="ECO:0007669"/>
    <property type="project" value="UniProtKB-KW"/>
</dbReference>
<dbReference type="Proteomes" id="UP001501138">
    <property type="component" value="Unassembled WGS sequence"/>
</dbReference>
<dbReference type="PANTHER" id="PTHR24421">
    <property type="entry name" value="NITRATE/NITRITE SENSOR PROTEIN NARX-RELATED"/>
    <property type="match status" value="1"/>
</dbReference>
<dbReference type="InterPro" id="IPR050482">
    <property type="entry name" value="Sensor_HK_TwoCompSys"/>
</dbReference>
<keyword evidence="8" id="KW-0902">Two-component regulatory system</keyword>
<evidence type="ECO:0000256" key="1">
    <source>
        <dbReference type="ARBA" id="ARBA00000085"/>
    </source>
</evidence>
<evidence type="ECO:0000256" key="6">
    <source>
        <dbReference type="ARBA" id="ARBA00022777"/>
    </source>
</evidence>
<evidence type="ECO:0000256" key="3">
    <source>
        <dbReference type="ARBA" id="ARBA00022553"/>
    </source>
</evidence>
<sequence length="427" mass="45310">MPVTPDRPSRARRAWGETWRILAAAAIGFVGLAFVAWEVDTGQRTVTDAQAALDLLVGVLGLPLLLLRRRAPLTVALVLGAASSVSILVTGAQVVAIVSLATHRRWWKIGVAVVVSVAASWAFGVLHPYADPGAYDWVVDLVAGALGFALLVWIGAYIGLRREHLVSLRERAETAEREQASRVAQARSTERARIAREMHDVLAHRMSLVAMHAGALAYRTDLPPEKIAETAAVVQTNAHAALVELREVLGVLRETEVSTLRQAQDGAGSAADGSTGSGGSDGDVAAGGARRPEPPQPTLGDLDELLGQARASGVEVRLDRRTDRLDELADSVSRHAYRIVQEGLTNARKHAPWAPVTVVVDGAPGEGLALSVRNPVRTVGPEVGPAPPSSSLGLLGLTERAELSGGRLEYGRSDGEFVLEAWLPWAP</sequence>
<keyword evidence="7" id="KW-0067">ATP-binding</keyword>
<dbReference type="SUPFAM" id="SSF55874">
    <property type="entry name" value="ATPase domain of HSP90 chaperone/DNA topoisomerase II/histidine kinase"/>
    <property type="match status" value="1"/>
</dbReference>
<dbReference type="EMBL" id="BAAAPM010000003">
    <property type="protein sequence ID" value="GAA1725313.1"/>
    <property type="molecule type" value="Genomic_DNA"/>
</dbReference>
<evidence type="ECO:0000256" key="4">
    <source>
        <dbReference type="ARBA" id="ARBA00022679"/>
    </source>
</evidence>
<proteinExistence type="predicted"/>
<evidence type="ECO:0000313" key="13">
    <source>
        <dbReference type="Proteomes" id="UP001501138"/>
    </source>
</evidence>
<feature type="compositionally biased region" description="Low complexity" evidence="9">
    <location>
        <begin position="265"/>
        <end position="274"/>
    </location>
</feature>
<evidence type="ECO:0000256" key="2">
    <source>
        <dbReference type="ARBA" id="ARBA00012438"/>
    </source>
</evidence>
<keyword evidence="10" id="KW-0472">Membrane</keyword>
<dbReference type="Gene3D" id="1.20.5.1930">
    <property type="match status" value="1"/>
</dbReference>
<organism evidence="12 13">
    <name type="scientific">Isoptericola hypogeus</name>
    <dbReference type="NCBI Taxonomy" id="300179"/>
    <lineage>
        <taxon>Bacteria</taxon>
        <taxon>Bacillati</taxon>
        <taxon>Actinomycetota</taxon>
        <taxon>Actinomycetes</taxon>
        <taxon>Micrococcales</taxon>
        <taxon>Promicromonosporaceae</taxon>
        <taxon>Isoptericola</taxon>
    </lineage>
</organism>
<comment type="catalytic activity">
    <reaction evidence="1">
        <text>ATP + protein L-histidine = ADP + protein N-phospho-L-histidine.</text>
        <dbReference type="EC" id="2.7.13.3"/>
    </reaction>
</comment>
<evidence type="ECO:0000256" key="5">
    <source>
        <dbReference type="ARBA" id="ARBA00022741"/>
    </source>
</evidence>
<feature type="transmembrane region" description="Helical" evidence="10">
    <location>
        <begin position="106"/>
        <end position="126"/>
    </location>
</feature>
<evidence type="ECO:0000256" key="10">
    <source>
        <dbReference type="SAM" id="Phobius"/>
    </source>
</evidence>
<keyword evidence="10" id="KW-0812">Transmembrane</keyword>
<dbReference type="PANTHER" id="PTHR24421:SF10">
    <property type="entry name" value="NITRATE_NITRITE SENSOR PROTEIN NARQ"/>
    <property type="match status" value="1"/>
</dbReference>
<dbReference type="Pfam" id="PF07730">
    <property type="entry name" value="HisKA_3"/>
    <property type="match status" value="1"/>
</dbReference>
<reference evidence="12 13" key="1">
    <citation type="journal article" date="2019" name="Int. J. Syst. Evol. Microbiol.">
        <title>The Global Catalogue of Microorganisms (GCM) 10K type strain sequencing project: providing services to taxonomists for standard genome sequencing and annotation.</title>
        <authorList>
            <consortium name="The Broad Institute Genomics Platform"/>
            <consortium name="The Broad Institute Genome Sequencing Center for Infectious Disease"/>
            <person name="Wu L."/>
            <person name="Ma J."/>
        </authorList>
    </citation>
    <scope>NUCLEOTIDE SEQUENCE [LARGE SCALE GENOMIC DNA]</scope>
    <source>
        <strain evidence="12 13">JCM 15589</strain>
    </source>
</reference>
<dbReference type="InterPro" id="IPR036890">
    <property type="entry name" value="HATPase_C_sf"/>
</dbReference>
<feature type="transmembrane region" description="Helical" evidence="10">
    <location>
        <begin position="49"/>
        <end position="67"/>
    </location>
</feature>
<keyword evidence="3" id="KW-0597">Phosphoprotein</keyword>
<evidence type="ECO:0000259" key="11">
    <source>
        <dbReference type="Pfam" id="PF07730"/>
    </source>
</evidence>
<dbReference type="Gene3D" id="3.30.565.10">
    <property type="entry name" value="Histidine kinase-like ATPase, C-terminal domain"/>
    <property type="match status" value="1"/>
</dbReference>